<evidence type="ECO:0000313" key="4">
    <source>
        <dbReference type="Proteomes" id="UP000002007"/>
    </source>
</evidence>
<sequence>MSWSTENAGPKPPPQGAPKGRAAEHLDMGIGFLGFWGIVLLITVVWLELTGGPALGWALLLAAVVIVMVLLLRFRARLQRKSRN</sequence>
<reference evidence="4" key="1">
    <citation type="journal article" date="2008" name="J. Bacteriol.">
        <title>Genome sequence of the fish pathogen Renibacterium salmoninarum suggests reductive evolution away from an environmental Arthrobacter ancestor.</title>
        <authorList>
            <person name="Wiens G.D."/>
            <person name="Rockey D.D."/>
            <person name="Wu Z."/>
            <person name="Chang J."/>
            <person name="Levy R."/>
            <person name="Crane S."/>
            <person name="Chen D.S."/>
            <person name="Capri G.R."/>
            <person name="Burnett J.R."/>
            <person name="Sudheesh P.S."/>
            <person name="Schipma M.J."/>
            <person name="Burd H."/>
            <person name="Bhattacharyya A."/>
            <person name="Rhodes L.D."/>
            <person name="Kaul R."/>
            <person name="Strom M.S."/>
        </authorList>
    </citation>
    <scope>NUCLEOTIDE SEQUENCE [LARGE SCALE GENOMIC DNA]</scope>
    <source>
        <strain evidence="4">ATCC 33209 / DSM 20767 / JCM 11484 / NBRC 15589 / NCIMB 2235</strain>
    </source>
</reference>
<evidence type="ECO:0000256" key="1">
    <source>
        <dbReference type="SAM" id="MobiDB-lite"/>
    </source>
</evidence>
<organism evidence="3 4">
    <name type="scientific">Renibacterium salmoninarum (strain ATCC 33209 / DSM 20767 / JCM 11484 / NBRC 15589 / NCIMB 2235)</name>
    <dbReference type="NCBI Taxonomy" id="288705"/>
    <lineage>
        <taxon>Bacteria</taxon>
        <taxon>Bacillati</taxon>
        <taxon>Actinomycetota</taxon>
        <taxon>Actinomycetes</taxon>
        <taxon>Micrococcales</taxon>
        <taxon>Micrococcaceae</taxon>
        <taxon>Renibacterium</taxon>
    </lineage>
</organism>
<name>A9WUC9_RENSM</name>
<dbReference type="KEGG" id="rsa:RSal33209_3079"/>
<dbReference type="AlphaFoldDB" id="A9WUC9"/>
<dbReference type="HOGENOM" id="CLU_188884_0_0_11"/>
<proteinExistence type="predicted"/>
<keyword evidence="2" id="KW-0472">Membrane</keyword>
<dbReference type="EMBL" id="CP000910">
    <property type="protein sequence ID" value="ABY24800.1"/>
    <property type="molecule type" value="Genomic_DNA"/>
</dbReference>
<accession>A9WUC9</accession>
<dbReference type="eggNOG" id="ENOG502ZR5B">
    <property type="taxonomic scope" value="Bacteria"/>
</dbReference>
<gene>
    <name evidence="3" type="ordered locus">RSal33209_3079</name>
</gene>
<feature type="region of interest" description="Disordered" evidence="1">
    <location>
        <begin position="1"/>
        <end position="22"/>
    </location>
</feature>
<dbReference type="RefSeq" id="WP_012246444.1">
    <property type="nucleotide sequence ID" value="NC_010168.1"/>
</dbReference>
<feature type="transmembrane region" description="Helical" evidence="2">
    <location>
        <begin position="55"/>
        <end position="74"/>
    </location>
</feature>
<evidence type="ECO:0000256" key="2">
    <source>
        <dbReference type="SAM" id="Phobius"/>
    </source>
</evidence>
<dbReference type="Proteomes" id="UP000002007">
    <property type="component" value="Chromosome"/>
</dbReference>
<protein>
    <submittedName>
        <fullName evidence="3">Uncharacterized protein</fullName>
    </submittedName>
</protein>
<keyword evidence="2" id="KW-0812">Transmembrane</keyword>
<evidence type="ECO:0000313" key="3">
    <source>
        <dbReference type="EMBL" id="ABY24800.1"/>
    </source>
</evidence>
<dbReference type="STRING" id="288705.RSal33209_3079"/>
<keyword evidence="2" id="KW-1133">Transmembrane helix</keyword>
<keyword evidence="4" id="KW-1185">Reference proteome</keyword>
<feature type="transmembrane region" description="Helical" evidence="2">
    <location>
        <begin position="29"/>
        <end position="49"/>
    </location>
</feature>